<dbReference type="Proteomes" id="UP000367750">
    <property type="component" value="Unassembled WGS sequence"/>
</dbReference>
<evidence type="ECO:0000313" key="3">
    <source>
        <dbReference type="EMBL" id="KAA9006440.1"/>
    </source>
</evidence>
<dbReference type="InterPro" id="IPR011330">
    <property type="entry name" value="Glyco_hydro/deAcase_b/a-brl"/>
</dbReference>
<dbReference type="GO" id="GO:0005975">
    <property type="term" value="P:carbohydrate metabolic process"/>
    <property type="evidence" value="ECO:0007669"/>
    <property type="project" value="InterPro"/>
</dbReference>
<dbReference type="GO" id="GO:0016020">
    <property type="term" value="C:membrane"/>
    <property type="evidence" value="ECO:0007669"/>
    <property type="project" value="TreeGrafter"/>
</dbReference>
<dbReference type="Pfam" id="PF01522">
    <property type="entry name" value="Polysacc_deac_1"/>
    <property type="match status" value="1"/>
</dbReference>
<dbReference type="InterPro" id="IPR050248">
    <property type="entry name" value="Polysacc_deacetylase_ArnD"/>
</dbReference>
<dbReference type="OrthoDB" id="9812065at2"/>
<evidence type="ECO:0000259" key="2">
    <source>
        <dbReference type="PROSITE" id="PS51677"/>
    </source>
</evidence>
<dbReference type="GO" id="GO:0016810">
    <property type="term" value="F:hydrolase activity, acting on carbon-nitrogen (but not peptide) bonds"/>
    <property type="evidence" value="ECO:0007669"/>
    <property type="project" value="InterPro"/>
</dbReference>
<accession>A0A5J5GEM9</accession>
<feature type="domain" description="NodB homology" evidence="2">
    <location>
        <begin position="147"/>
        <end position="323"/>
    </location>
</feature>
<dbReference type="EMBL" id="VYKK01000005">
    <property type="protein sequence ID" value="KAA9006440.1"/>
    <property type="molecule type" value="Genomic_DNA"/>
</dbReference>
<dbReference type="PROSITE" id="PS51677">
    <property type="entry name" value="NODB"/>
    <property type="match status" value="1"/>
</dbReference>
<protein>
    <submittedName>
        <fullName evidence="3">Polysaccharide deacetylase family protein</fullName>
    </submittedName>
</protein>
<evidence type="ECO:0000256" key="1">
    <source>
        <dbReference type="SAM" id="MobiDB-lite"/>
    </source>
</evidence>
<organism evidence="3 4">
    <name type="scientific">Paenibacillus spiritus</name>
    <dbReference type="NCBI Taxonomy" id="2496557"/>
    <lineage>
        <taxon>Bacteria</taxon>
        <taxon>Bacillati</taxon>
        <taxon>Bacillota</taxon>
        <taxon>Bacilli</taxon>
        <taxon>Bacillales</taxon>
        <taxon>Paenibacillaceae</taxon>
        <taxon>Paenibacillus</taxon>
    </lineage>
</organism>
<dbReference type="RefSeq" id="WP_150457271.1">
    <property type="nucleotide sequence ID" value="NZ_VYKK01000005.1"/>
</dbReference>
<feature type="region of interest" description="Disordered" evidence="1">
    <location>
        <begin position="39"/>
        <end position="66"/>
    </location>
</feature>
<dbReference type="PANTHER" id="PTHR10587:SF80">
    <property type="entry name" value="CHITOOLIGOSACCHARIDE DEACETYLASE"/>
    <property type="match status" value="1"/>
</dbReference>
<name>A0A5J5GEM9_9BACL</name>
<dbReference type="CDD" id="cd10950">
    <property type="entry name" value="CE4_BsYlxY_like"/>
    <property type="match status" value="1"/>
</dbReference>
<dbReference type="AlphaFoldDB" id="A0A5J5GEM9"/>
<evidence type="ECO:0000313" key="4">
    <source>
        <dbReference type="Proteomes" id="UP000367750"/>
    </source>
</evidence>
<reference evidence="3 4" key="1">
    <citation type="submission" date="2019-09" db="EMBL/GenBank/DDBJ databases">
        <title>Bacillus ochoae sp. nov., Paenibacillus whitsoniae sp. nov., Paenibacillus spiritus sp. nov. Isolated from the Mars Exploration Rover during spacecraft assembly.</title>
        <authorList>
            <person name="Seuylemezian A."/>
            <person name="Vaishampayan P."/>
        </authorList>
    </citation>
    <scope>NUCLEOTIDE SEQUENCE [LARGE SCALE GENOMIC DNA]</scope>
    <source>
        <strain evidence="3 4">MER_111</strain>
    </source>
</reference>
<sequence length="340" mass="37319">MGANVNKAAMVLACLAVVIGIGRSAPPVRNMLAAVHGEAPDERGSGASAAAAAPQKNTGEPKEPLRRLIERKASELRQEPLNARVDRVWKAIPGYNGREVDVEATYRKASVLQPGEQIPYVFRQIKPEVSLEDLGAQPIYRGNPAKPFASLMINVAWGNEFIKPMLDILDEEKVKATFFLDGTWLSKNRELALEIKNRGHEMENHAYTHPNMSRLSRERAQLEIAKTKDLLKSSLGVENKWFAPPSGDFNAQTVEIAQGLGLKTVLWTLDTVDWRHPPADAVVAKITSKAEPGSLILMHPTDTSSQALRGMIRGIRAKGLRLATVSETLSAERPEDDAVE</sequence>
<dbReference type="PANTHER" id="PTHR10587">
    <property type="entry name" value="GLYCOSYL TRANSFERASE-RELATED"/>
    <property type="match status" value="1"/>
</dbReference>
<comment type="caution">
    <text evidence="3">The sequence shown here is derived from an EMBL/GenBank/DDBJ whole genome shotgun (WGS) entry which is preliminary data.</text>
</comment>
<proteinExistence type="predicted"/>
<keyword evidence="4" id="KW-1185">Reference proteome</keyword>
<gene>
    <name evidence="3" type="ORF">F4V43_05670</name>
</gene>
<dbReference type="Gene3D" id="3.20.20.370">
    <property type="entry name" value="Glycoside hydrolase/deacetylase"/>
    <property type="match status" value="1"/>
</dbReference>
<dbReference type="InterPro" id="IPR002509">
    <property type="entry name" value="NODB_dom"/>
</dbReference>
<dbReference type="SUPFAM" id="SSF88713">
    <property type="entry name" value="Glycoside hydrolase/deacetylase"/>
    <property type="match status" value="1"/>
</dbReference>